<feature type="compositionally biased region" description="Basic and acidic residues" evidence="1">
    <location>
        <begin position="294"/>
        <end position="305"/>
    </location>
</feature>
<dbReference type="Gene3D" id="2.70.70.10">
    <property type="entry name" value="Glucose Permease (Domain IIA)"/>
    <property type="match status" value="1"/>
</dbReference>
<name>A0ABX1G4P9_9MICC</name>
<comment type="caution">
    <text evidence="3">The sequence shown here is derived from an EMBL/GenBank/DDBJ whole genome shotgun (WGS) entry which is preliminary data.</text>
</comment>
<dbReference type="SUPFAM" id="SSF51261">
    <property type="entry name" value="Duplicated hybrid motif"/>
    <property type="match status" value="1"/>
</dbReference>
<feature type="compositionally biased region" description="Low complexity" evidence="1">
    <location>
        <begin position="385"/>
        <end position="394"/>
    </location>
</feature>
<dbReference type="InterPro" id="IPR016047">
    <property type="entry name" value="M23ase_b-sheet_dom"/>
</dbReference>
<feature type="domain" description="M23ase beta-sheet core" evidence="2">
    <location>
        <begin position="161"/>
        <end position="255"/>
    </location>
</feature>
<feature type="compositionally biased region" description="Low complexity" evidence="1">
    <location>
        <begin position="414"/>
        <end position="442"/>
    </location>
</feature>
<feature type="region of interest" description="Disordered" evidence="1">
    <location>
        <begin position="1"/>
        <end position="24"/>
    </location>
</feature>
<feature type="compositionally biased region" description="Low complexity" evidence="1">
    <location>
        <begin position="367"/>
        <end position="378"/>
    </location>
</feature>
<proteinExistence type="predicted"/>
<evidence type="ECO:0000313" key="4">
    <source>
        <dbReference type="Proteomes" id="UP000746595"/>
    </source>
</evidence>
<dbReference type="RefSeq" id="WP_168152021.1">
    <property type="nucleotide sequence ID" value="NZ_JAAWVT010000004.1"/>
</dbReference>
<accession>A0ABX1G4P9</accession>
<protein>
    <submittedName>
        <fullName evidence="3">Peptidoglycan DD-metalloendopeptidase family protein</fullName>
    </submittedName>
</protein>
<organism evidence="3 4">
    <name type="scientific">Paeniglutamicibacter terrestris</name>
    <dbReference type="NCBI Taxonomy" id="2723403"/>
    <lineage>
        <taxon>Bacteria</taxon>
        <taxon>Bacillati</taxon>
        <taxon>Actinomycetota</taxon>
        <taxon>Actinomycetes</taxon>
        <taxon>Micrococcales</taxon>
        <taxon>Micrococcaceae</taxon>
        <taxon>Paeniglutamicibacter</taxon>
    </lineage>
</organism>
<dbReference type="EMBL" id="JAAWVT010000004">
    <property type="protein sequence ID" value="NKG21209.1"/>
    <property type="molecule type" value="Genomic_DNA"/>
</dbReference>
<gene>
    <name evidence="3" type="ORF">HED64_10890</name>
</gene>
<reference evidence="3 4" key="1">
    <citation type="submission" date="2020-04" db="EMBL/GenBank/DDBJ databases">
        <title>Paeniglutamicibacter sp. ANT13_2, a novel actinomycete isolated from sediment in Antarctica.</title>
        <authorList>
            <person name="Sakdapetsiri C."/>
            <person name="Pinyakong O."/>
        </authorList>
    </citation>
    <scope>NUCLEOTIDE SEQUENCE [LARGE SCALE GENOMIC DNA]</scope>
    <source>
        <strain evidence="3 4">ANT13_2</strain>
    </source>
</reference>
<dbReference type="Pfam" id="PF01551">
    <property type="entry name" value="Peptidase_M23"/>
    <property type="match status" value="1"/>
</dbReference>
<dbReference type="PANTHER" id="PTHR21666">
    <property type="entry name" value="PEPTIDASE-RELATED"/>
    <property type="match status" value="1"/>
</dbReference>
<dbReference type="PANTHER" id="PTHR21666:SF270">
    <property type="entry name" value="MUREIN HYDROLASE ACTIVATOR ENVC"/>
    <property type="match status" value="1"/>
</dbReference>
<evidence type="ECO:0000259" key="2">
    <source>
        <dbReference type="Pfam" id="PF01551"/>
    </source>
</evidence>
<dbReference type="PRINTS" id="PR01217">
    <property type="entry name" value="PRICHEXTENSN"/>
</dbReference>
<dbReference type="InterPro" id="IPR011055">
    <property type="entry name" value="Dup_hybrid_motif"/>
</dbReference>
<sequence>MKKHQVNHSMPVPKRRDLRRTSKGSKSAVLGIAIITTLALAPSPTPDGRLIDVAPVAFSPLSVEAASFNQPVEVSLLSGADAIRWESENITSAAAGDQVSDASDPASVLSSGGSTTQLVGQSVGPLGVLPAGIQLIHPVFSRHITSPYGWRNNPTGAGTQIHIGQDYAIPCGSPVYATADGTVIQSAWAGHSGMRVTVDHGSSVRTGYSHNSSLIAKVGERVKQGQLIALSGTTGNSTGCHVHFEVIINGRWNDPRNFLPAIPGQPNPMIDSRRTTIAAEPIRNTGEPQANNDNGHDIEVNRPEPSKPAPSPTGPQKETTAPKPTHETKPSRTPKPTQETKPSATPKPTPTRKPSPAPSDSTKPDETPTVTPPTDASSPTPPSTVPSAPGSTAPGSTAPTKPPTEVSESTFVESPSGTSGQSDGTSTRMPSSEGSASSSLAE</sequence>
<evidence type="ECO:0000256" key="1">
    <source>
        <dbReference type="SAM" id="MobiDB-lite"/>
    </source>
</evidence>
<dbReference type="Proteomes" id="UP000746595">
    <property type="component" value="Unassembled WGS sequence"/>
</dbReference>
<feature type="compositionally biased region" description="Pro residues" evidence="1">
    <location>
        <begin position="345"/>
        <end position="357"/>
    </location>
</feature>
<keyword evidence="4" id="KW-1185">Reference proteome</keyword>
<evidence type="ECO:0000313" key="3">
    <source>
        <dbReference type="EMBL" id="NKG21209.1"/>
    </source>
</evidence>
<dbReference type="CDD" id="cd12797">
    <property type="entry name" value="M23_peptidase"/>
    <property type="match status" value="1"/>
</dbReference>
<dbReference type="InterPro" id="IPR050570">
    <property type="entry name" value="Cell_wall_metabolism_enzyme"/>
</dbReference>
<feature type="region of interest" description="Disordered" evidence="1">
    <location>
        <begin position="281"/>
        <end position="442"/>
    </location>
</feature>